<evidence type="ECO:0000256" key="4">
    <source>
        <dbReference type="ARBA" id="ARBA00022984"/>
    </source>
</evidence>
<dbReference type="PROSITE" id="PS52029">
    <property type="entry name" value="LD_TPASE"/>
    <property type="match status" value="1"/>
</dbReference>
<organism evidence="9 10">
    <name type="scientific">Thermosporothrix hazakensis</name>
    <dbReference type="NCBI Taxonomy" id="644383"/>
    <lineage>
        <taxon>Bacteria</taxon>
        <taxon>Bacillati</taxon>
        <taxon>Chloroflexota</taxon>
        <taxon>Ktedonobacteria</taxon>
        <taxon>Ktedonobacterales</taxon>
        <taxon>Thermosporotrichaceae</taxon>
        <taxon>Thermosporothrix</taxon>
    </lineage>
</organism>
<feature type="active site" description="Proton donor/acceptor" evidence="6">
    <location>
        <position position="540"/>
    </location>
</feature>
<feature type="transmembrane region" description="Helical" evidence="7">
    <location>
        <begin position="38"/>
        <end position="59"/>
    </location>
</feature>
<dbReference type="OrthoDB" id="139735at2"/>
<proteinExistence type="predicted"/>
<evidence type="ECO:0000256" key="2">
    <source>
        <dbReference type="ARBA" id="ARBA00022679"/>
    </source>
</evidence>
<evidence type="ECO:0000256" key="6">
    <source>
        <dbReference type="PROSITE-ProRule" id="PRU01373"/>
    </source>
</evidence>
<gene>
    <name evidence="9" type="ORF">EI42_00789</name>
</gene>
<keyword evidence="7" id="KW-1133">Transmembrane helix</keyword>
<keyword evidence="4 6" id="KW-0573">Peptidoglycan synthesis</keyword>
<dbReference type="GO" id="GO:0008360">
    <property type="term" value="P:regulation of cell shape"/>
    <property type="evidence" value="ECO:0007669"/>
    <property type="project" value="UniProtKB-UniRule"/>
</dbReference>
<sequence>MVRAVRTATTQTAHPARYLRTLSRYPQPEHKRRPNRHVLRGLCLLIGLLFLCMVLLSAFPGDPLAQQQAEQSSKALAQELRYARSIGIPDAYLQPILRRQQVLNNTHAPLAFFTNTQAVTTYYTNLQQSYQLLLIQLHGIEEQAPQRLSYQANRDLQALSSLLNQREAQGFLETERFKEVLSQYRLQLEQARLPGDFVQVSASMHDTMQALQLLGPVHDQLNRLQTTITLLAQVGVEVDTLKTYEQSDKANLLSAQTASDFTRLLQQLQNHVRLGNELTAQHIQAIGQVKLQQLAEDLERLQSYHVDISVYQKRLEANREAFKRASSPAEYLQVAQQIEQDSAALRLPLLRGEATYRLNILRDEVQRWGQTHRYQNAFDNTTYSYGYEYNDAHGLLAELRASVQRAKNADDYQVIIDLLKNAREHFHAMQNNASSKEPWNQVHSTDLHLIRFYHQEQGQVIVVSLLEQTMRVYQEGKLLRAFRVTTGQYERPTPPGYWPIFLRQSPTRFTSPEPPGSAFWYPDTRITYAMGFREGGYFIHDSWWRTEYGPGTNFPHADAGGEFASNGSHGCINLAEADAGWLYQHTAYGTPLLIY</sequence>
<keyword evidence="5 6" id="KW-0961">Cell wall biogenesis/degradation</keyword>
<dbReference type="GO" id="GO:0071555">
    <property type="term" value="P:cell wall organization"/>
    <property type="evidence" value="ECO:0007669"/>
    <property type="project" value="UniProtKB-UniRule"/>
</dbReference>
<dbReference type="UniPathway" id="UPA00219"/>
<dbReference type="RefSeq" id="WP_111319003.1">
    <property type="nucleotide sequence ID" value="NZ_BIFX01000001.1"/>
</dbReference>
<dbReference type="InterPro" id="IPR038063">
    <property type="entry name" value="Transpep_catalytic_dom"/>
</dbReference>
<dbReference type="GO" id="GO:0018104">
    <property type="term" value="P:peptidoglycan-protein cross-linking"/>
    <property type="evidence" value="ECO:0007669"/>
    <property type="project" value="TreeGrafter"/>
</dbReference>
<evidence type="ECO:0000313" key="9">
    <source>
        <dbReference type="EMBL" id="PZW36611.1"/>
    </source>
</evidence>
<evidence type="ECO:0000256" key="5">
    <source>
        <dbReference type="ARBA" id="ARBA00023316"/>
    </source>
</evidence>
<keyword evidence="10" id="KW-1185">Reference proteome</keyword>
<dbReference type="AlphaFoldDB" id="A0A326UFH3"/>
<keyword evidence="7" id="KW-0812">Transmembrane</keyword>
<keyword evidence="2" id="KW-0808">Transferase</keyword>
<dbReference type="EMBL" id="QKUF01000001">
    <property type="protein sequence ID" value="PZW36611.1"/>
    <property type="molecule type" value="Genomic_DNA"/>
</dbReference>
<evidence type="ECO:0000256" key="1">
    <source>
        <dbReference type="ARBA" id="ARBA00004752"/>
    </source>
</evidence>
<dbReference type="GO" id="GO:0005576">
    <property type="term" value="C:extracellular region"/>
    <property type="evidence" value="ECO:0007669"/>
    <property type="project" value="TreeGrafter"/>
</dbReference>
<name>A0A326UFH3_THEHA</name>
<dbReference type="InterPro" id="IPR050979">
    <property type="entry name" value="LD-transpeptidase"/>
</dbReference>
<dbReference type="Gene3D" id="2.40.440.10">
    <property type="entry name" value="L,D-transpeptidase catalytic domain-like"/>
    <property type="match status" value="1"/>
</dbReference>
<dbReference type="CDD" id="cd16913">
    <property type="entry name" value="YkuD_like"/>
    <property type="match status" value="1"/>
</dbReference>
<dbReference type="PANTHER" id="PTHR30582:SF2">
    <property type="entry name" value="L,D-TRANSPEPTIDASE YCIB-RELATED"/>
    <property type="match status" value="1"/>
</dbReference>
<dbReference type="SUPFAM" id="SSF141523">
    <property type="entry name" value="L,D-transpeptidase catalytic domain-like"/>
    <property type="match status" value="1"/>
</dbReference>
<comment type="pathway">
    <text evidence="1 6">Cell wall biogenesis; peptidoglycan biosynthesis.</text>
</comment>
<feature type="active site" description="Nucleophile" evidence="6">
    <location>
        <position position="571"/>
    </location>
</feature>
<dbReference type="InterPro" id="IPR005490">
    <property type="entry name" value="LD_TPept_cat_dom"/>
</dbReference>
<keyword evidence="7" id="KW-0472">Membrane</keyword>
<comment type="caution">
    <text evidence="9">The sequence shown here is derived from an EMBL/GenBank/DDBJ whole genome shotgun (WGS) entry which is preliminary data.</text>
</comment>
<protein>
    <submittedName>
        <fullName evidence="9">L,D-transpeptidase-like protein</fullName>
    </submittedName>
</protein>
<feature type="domain" description="L,D-TPase catalytic" evidence="8">
    <location>
        <begin position="459"/>
        <end position="595"/>
    </location>
</feature>
<dbReference type="GO" id="GO:0071972">
    <property type="term" value="F:peptidoglycan L,D-transpeptidase activity"/>
    <property type="evidence" value="ECO:0007669"/>
    <property type="project" value="TreeGrafter"/>
</dbReference>
<dbReference type="Proteomes" id="UP000248806">
    <property type="component" value="Unassembled WGS sequence"/>
</dbReference>
<dbReference type="GO" id="GO:0016740">
    <property type="term" value="F:transferase activity"/>
    <property type="evidence" value="ECO:0007669"/>
    <property type="project" value="UniProtKB-KW"/>
</dbReference>
<evidence type="ECO:0000313" key="10">
    <source>
        <dbReference type="Proteomes" id="UP000248806"/>
    </source>
</evidence>
<keyword evidence="3 6" id="KW-0133">Cell shape</keyword>
<evidence type="ECO:0000256" key="3">
    <source>
        <dbReference type="ARBA" id="ARBA00022960"/>
    </source>
</evidence>
<evidence type="ECO:0000259" key="8">
    <source>
        <dbReference type="PROSITE" id="PS52029"/>
    </source>
</evidence>
<dbReference type="Pfam" id="PF03734">
    <property type="entry name" value="YkuD"/>
    <property type="match status" value="1"/>
</dbReference>
<accession>A0A326UFH3</accession>
<reference evidence="9 10" key="1">
    <citation type="submission" date="2018-06" db="EMBL/GenBank/DDBJ databases">
        <title>Genomic Encyclopedia of Archaeal and Bacterial Type Strains, Phase II (KMG-II): from individual species to whole genera.</title>
        <authorList>
            <person name="Goeker M."/>
        </authorList>
    </citation>
    <scope>NUCLEOTIDE SEQUENCE [LARGE SCALE GENOMIC DNA]</scope>
    <source>
        <strain evidence="9 10">ATCC BAA-1881</strain>
    </source>
</reference>
<evidence type="ECO:0000256" key="7">
    <source>
        <dbReference type="SAM" id="Phobius"/>
    </source>
</evidence>
<dbReference type="PANTHER" id="PTHR30582">
    <property type="entry name" value="L,D-TRANSPEPTIDASE"/>
    <property type="match status" value="1"/>
</dbReference>